<evidence type="ECO:0000313" key="3">
    <source>
        <dbReference type="Proteomes" id="UP001642483"/>
    </source>
</evidence>
<protein>
    <submittedName>
        <fullName evidence="2">Uncharacterized protein</fullName>
    </submittedName>
</protein>
<dbReference type="Proteomes" id="UP001642483">
    <property type="component" value="Unassembled WGS sequence"/>
</dbReference>
<gene>
    <name evidence="2" type="ORF">CVLEPA_LOCUS16925</name>
</gene>
<evidence type="ECO:0000313" key="2">
    <source>
        <dbReference type="EMBL" id="CAK8685835.1"/>
    </source>
</evidence>
<accession>A0ABP0G1W5</accession>
<feature type="region of interest" description="Disordered" evidence="1">
    <location>
        <begin position="182"/>
        <end position="235"/>
    </location>
</feature>
<feature type="region of interest" description="Disordered" evidence="1">
    <location>
        <begin position="1"/>
        <end position="20"/>
    </location>
</feature>
<name>A0ABP0G1W5_CLALP</name>
<evidence type="ECO:0000256" key="1">
    <source>
        <dbReference type="SAM" id="MobiDB-lite"/>
    </source>
</evidence>
<feature type="compositionally biased region" description="Polar residues" evidence="1">
    <location>
        <begin position="182"/>
        <end position="193"/>
    </location>
</feature>
<proteinExistence type="predicted"/>
<organism evidence="2 3">
    <name type="scientific">Clavelina lepadiformis</name>
    <name type="common">Light-bulb sea squirt</name>
    <name type="synonym">Ascidia lepadiformis</name>
    <dbReference type="NCBI Taxonomy" id="159417"/>
    <lineage>
        <taxon>Eukaryota</taxon>
        <taxon>Metazoa</taxon>
        <taxon>Chordata</taxon>
        <taxon>Tunicata</taxon>
        <taxon>Ascidiacea</taxon>
        <taxon>Aplousobranchia</taxon>
        <taxon>Clavelinidae</taxon>
        <taxon>Clavelina</taxon>
    </lineage>
</organism>
<keyword evidence="3" id="KW-1185">Reference proteome</keyword>
<sequence length="235" mass="26587">MPGGGFEENRSYPQSRAETRTKGKIILEKKSISQTKGEWPFLLHEEHLLNHYNTLMEGEAIHSHELLDAITNRSSFSCNVAAKNSLAEFQRNAADQKLRKSLQRNLDTSTKQIFQRFMQVRKSTRITEVIDSGGVQHISSPSILKENPCFFRYRGPGHESATRNASNAFKFLEKEMLKTSGSGVLGTSDNVRTVSDGRNDGHQETSSVEADSQTPSIRRSTRERRPPQRYGEWTS</sequence>
<reference evidence="2 3" key="1">
    <citation type="submission" date="2024-02" db="EMBL/GenBank/DDBJ databases">
        <authorList>
            <person name="Daric V."/>
            <person name="Darras S."/>
        </authorList>
    </citation>
    <scope>NUCLEOTIDE SEQUENCE [LARGE SCALE GENOMIC DNA]</scope>
</reference>
<comment type="caution">
    <text evidence="2">The sequence shown here is derived from an EMBL/GenBank/DDBJ whole genome shotgun (WGS) entry which is preliminary data.</text>
</comment>
<dbReference type="EMBL" id="CAWYQH010000101">
    <property type="protein sequence ID" value="CAK8685835.1"/>
    <property type="molecule type" value="Genomic_DNA"/>
</dbReference>
<feature type="compositionally biased region" description="Polar residues" evidence="1">
    <location>
        <begin position="204"/>
        <end position="213"/>
    </location>
</feature>